<evidence type="ECO:0000313" key="2">
    <source>
        <dbReference type="EMBL" id="WVX66261.1"/>
    </source>
</evidence>
<name>A0ABZ2C180_9PROT</name>
<keyword evidence="3" id="KW-1185">Reference proteome</keyword>
<reference evidence="2 3" key="1">
    <citation type="journal article" date="2024" name="Environ. Microbiol.">
        <title>Novel evolutionary insights on the interactions of the Holosporales (Alphaproteobacteria) with eukaryotic hosts from comparative genomics.</title>
        <authorList>
            <person name="Giovannini M."/>
            <person name="Petroni G."/>
            <person name="Castelli M."/>
        </authorList>
    </citation>
    <scope>NUCLEOTIDE SEQUENCE [LARGE SCALE GENOMIC DNA]</scope>
    <source>
        <strain evidence="2 3">US_Bl 15I1</strain>
    </source>
</reference>
<evidence type="ECO:0000313" key="3">
    <source>
        <dbReference type="Proteomes" id="UP001330434"/>
    </source>
</evidence>
<dbReference type="Proteomes" id="UP001330434">
    <property type="component" value="Chromosome"/>
</dbReference>
<gene>
    <name evidence="2" type="ORF">Bealeia1_00437</name>
</gene>
<evidence type="ECO:0008006" key="4">
    <source>
        <dbReference type="Google" id="ProtNLM"/>
    </source>
</evidence>
<accession>A0ABZ2C180</accession>
<keyword evidence="1" id="KW-0732">Signal</keyword>
<feature type="chain" id="PRO_5047196323" description="4Fe-4S ferredoxin-type domain-containing protein" evidence="1">
    <location>
        <begin position="20"/>
        <end position="70"/>
    </location>
</feature>
<evidence type="ECO:0000256" key="1">
    <source>
        <dbReference type="SAM" id="SignalP"/>
    </source>
</evidence>
<dbReference type="EMBL" id="CP133270">
    <property type="protein sequence ID" value="WVX66261.1"/>
    <property type="molecule type" value="Genomic_DNA"/>
</dbReference>
<feature type="signal peptide" evidence="1">
    <location>
        <begin position="1"/>
        <end position="19"/>
    </location>
</feature>
<protein>
    <recommendedName>
        <fullName evidence="4">4Fe-4S ferredoxin-type domain-containing protein</fullName>
    </recommendedName>
</protein>
<organism evidence="2 3">
    <name type="scientific">Candidatus Bealeia paramacronuclearis</name>
    <dbReference type="NCBI Taxonomy" id="1921001"/>
    <lineage>
        <taxon>Bacteria</taxon>
        <taxon>Pseudomonadati</taxon>
        <taxon>Pseudomonadota</taxon>
        <taxon>Alphaproteobacteria</taxon>
        <taxon>Holosporales</taxon>
        <taxon>Holosporaceae</taxon>
        <taxon>Candidatus Bealeia</taxon>
    </lineage>
</organism>
<sequence length="70" mass="7184">MTYKKIISIFVFTGFAAFAGSLSAGTTLDCKSGCGQCPGLLTCESGTLEPAGILATLDPVCVNACRCKCK</sequence>
<proteinExistence type="predicted"/>